<proteinExistence type="predicted"/>
<protein>
    <submittedName>
        <fullName evidence="4">EscD/YscD/HrpQ family type III secretion system inner membrane ring protein</fullName>
    </submittedName>
</protein>
<evidence type="ECO:0000259" key="2">
    <source>
        <dbReference type="Pfam" id="PF21934"/>
    </source>
</evidence>
<dbReference type="NCBIfam" id="TIGR02500">
    <property type="entry name" value="type_III_yscD"/>
    <property type="match status" value="1"/>
</dbReference>
<comment type="caution">
    <text evidence="4">The sequence shown here is derived from an EMBL/GenBank/DDBJ whole genome shotgun (WGS) entry which is preliminary data.</text>
</comment>
<keyword evidence="1" id="KW-0812">Transmembrane</keyword>
<dbReference type="InterPro" id="IPR012843">
    <property type="entry name" value="YscD"/>
</dbReference>
<dbReference type="Pfam" id="PF21934">
    <property type="entry name" value="Yop-YscD_ppl_3rd"/>
    <property type="match status" value="1"/>
</dbReference>
<dbReference type="InterPro" id="IPR053947">
    <property type="entry name" value="YscD_ppl__2nd"/>
</dbReference>
<dbReference type="InterPro" id="IPR053946">
    <property type="entry name" value="YscD_ppl_3rd"/>
</dbReference>
<gene>
    <name evidence="4" type="ORF">F1599_16205</name>
</gene>
<accession>A0A5M8AG02</accession>
<evidence type="ECO:0000259" key="3">
    <source>
        <dbReference type="Pfam" id="PF21937"/>
    </source>
</evidence>
<name>A0A5M8AG02_9BURK</name>
<feature type="transmembrane region" description="Helical" evidence="1">
    <location>
        <begin position="117"/>
        <end position="138"/>
    </location>
</feature>
<evidence type="ECO:0000256" key="1">
    <source>
        <dbReference type="SAM" id="Phobius"/>
    </source>
</evidence>
<keyword evidence="1" id="KW-0472">Membrane</keyword>
<evidence type="ECO:0000313" key="5">
    <source>
        <dbReference type="Proteomes" id="UP000324324"/>
    </source>
</evidence>
<keyword evidence="5" id="KW-1185">Reference proteome</keyword>
<organism evidence="4 5">
    <name type="scientific">Cupriavidus cauae</name>
    <dbReference type="NCBI Taxonomy" id="2608999"/>
    <lineage>
        <taxon>Bacteria</taxon>
        <taxon>Pseudomonadati</taxon>
        <taxon>Pseudomonadota</taxon>
        <taxon>Betaproteobacteria</taxon>
        <taxon>Burkholderiales</taxon>
        <taxon>Burkholderiaceae</taxon>
        <taxon>Cupriavidus</taxon>
    </lineage>
</organism>
<keyword evidence="1" id="KW-1133">Transmembrane helix</keyword>
<evidence type="ECO:0000313" key="4">
    <source>
        <dbReference type="EMBL" id="KAA6120730.1"/>
    </source>
</evidence>
<sequence>MKYRYQIKILSGPLAGRRLRLPEGEFTIGGADPDLDAMLEGGGRAVLDCTGQGVLLRTEVPVWIEGVPTKPADVPLPLEKVVDIGGLALLVGNADRPLPERKVPARRDGRRGMVATVLAYAGLVLLMSGSAGAAIWAYGMLQPDSAVVDRDEWLAEWRKRARQQGIDVATRQDGMMVLAGSCLDSNARNALVDRLREHGKPYRDDTLCQDELVRNVQAVLNLHGFGEARVRPGPAVGTVVIQGTLHADARWRRAVSMLSSMQGLQRWSVEDPVGTSVKTLIGMLRDAGLIGRLSVAREKDLILITGVLDEGAQRSLSAVTHAFAGSHPDAPKVIFQNIPTRSIQTGIFPAPVVSFGGSGELAFLDLANGTRLKTGSRLPAGHVIVHLDRNGIDLEREGELMHLPLEL</sequence>
<dbReference type="EMBL" id="VWRN01000045">
    <property type="protein sequence ID" value="KAA6120730.1"/>
    <property type="molecule type" value="Genomic_DNA"/>
</dbReference>
<dbReference type="Proteomes" id="UP000324324">
    <property type="component" value="Unassembled WGS sequence"/>
</dbReference>
<reference evidence="4 5" key="1">
    <citation type="submission" date="2019-09" db="EMBL/GenBank/DDBJ databases">
        <title>Isolation of a novel species in the genus Cupriavidus from patients with sepsis using whole genome sequencing.</title>
        <authorList>
            <person name="Kweon O.J."/>
            <person name="Lee M.-K."/>
        </authorList>
    </citation>
    <scope>NUCLEOTIDE SEQUENCE [LARGE SCALE GENOMIC DNA]</scope>
    <source>
        <strain evidence="4 5">MKL-01</strain>
    </source>
</reference>
<feature type="domain" description="YscD-like Bon-like" evidence="2">
    <location>
        <begin position="277"/>
        <end position="337"/>
    </location>
</feature>
<dbReference type="Pfam" id="PF21937">
    <property type="entry name" value="Yop-YscD_ppl_2nd"/>
    <property type="match status" value="1"/>
</dbReference>
<dbReference type="RefSeq" id="WP_150083759.1">
    <property type="nucleotide sequence ID" value="NZ_VWRN01000045.1"/>
</dbReference>
<dbReference type="AlphaFoldDB" id="A0A5M8AG02"/>
<feature type="domain" description="YscD-like Bon-like" evidence="3">
    <location>
        <begin position="209"/>
        <end position="269"/>
    </location>
</feature>